<gene>
    <name evidence="1" type="ORF">ACFPZF_08110</name>
</gene>
<reference evidence="2" key="1">
    <citation type="journal article" date="2019" name="Int. J. Syst. Evol. Microbiol.">
        <title>The Global Catalogue of Microorganisms (GCM) 10K type strain sequencing project: providing services to taxonomists for standard genome sequencing and annotation.</title>
        <authorList>
            <consortium name="The Broad Institute Genomics Platform"/>
            <consortium name="The Broad Institute Genome Sequencing Center for Infectious Disease"/>
            <person name="Wu L."/>
            <person name="Ma J."/>
        </authorList>
    </citation>
    <scope>NUCLEOTIDE SEQUENCE [LARGE SCALE GENOMIC DNA]</scope>
    <source>
        <strain evidence="2">CGMCC 4.1622</strain>
    </source>
</reference>
<keyword evidence="2" id="KW-1185">Reference proteome</keyword>
<dbReference type="RefSeq" id="WP_380230875.1">
    <property type="nucleotide sequence ID" value="NZ_BAAAUA010000013.1"/>
</dbReference>
<dbReference type="Gene3D" id="2.40.100.10">
    <property type="entry name" value="Cyclophilin-like"/>
    <property type="match status" value="1"/>
</dbReference>
<comment type="caution">
    <text evidence="1">The sequence shown here is derived from an EMBL/GenBank/DDBJ whole genome shotgun (WGS) entry which is preliminary data.</text>
</comment>
<evidence type="ECO:0000313" key="2">
    <source>
        <dbReference type="Proteomes" id="UP001596066"/>
    </source>
</evidence>
<dbReference type="Proteomes" id="UP001596066">
    <property type="component" value="Unassembled WGS sequence"/>
</dbReference>
<sequence length="37" mass="4011">MSGLEVVKKIEAVATTVRGPMRDVPEQSVVIESVKRA</sequence>
<dbReference type="EMBL" id="JBHSOC010000011">
    <property type="protein sequence ID" value="MFC5641324.1"/>
    <property type="molecule type" value="Genomic_DNA"/>
</dbReference>
<proteinExistence type="predicted"/>
<protein>
    <submittedName>
        <fullName evidence="1">Uncharacterized protein</fullName>
    </submittedName>
</protein>
<accession>A0ABW0V8M3</accession>
<dbReference type="InterPro" id="IPR029000">
    <property type="entry name" value="Cyclophilin-like_dom_sf"/>
</dbReference>
<organism evidence="1 2">
    <name type="scientific">Kitasatospora cinereorecta</name>
    <dbReference type="NCBI Taxonomy" id="285560"/>
    <lineage>
        <taxon>Bacteria</taxon>
        <taxon>Bacillati</taxon>
        <taxon>Actinomycetota</taxon>
        <taxon>Actinomycetes</taxon>
        <taxon>Kitasatosporales</taxon>
        <taxon>Streptomycetaceae</taxon>
        <taxon>Kitasatospora</taxon>
    </lineage>
</organism>
<name>A0ABW0V8M3_9ACTN</name>
<evidence type="ECO:0000313" key="1">
    <source>
        <dbReference type="EMBL" id="MFC5641324.1"/>
    </source>
</evidence>